<dbReference type="AlphaFoldDB" id="A0A0E0LP43"/>
<dbReference type="EnsemblPlants" id="OPUNC07G23010.1">
    <property type="protein sequence ID" value="OPUNC07G23010.1"/>
    <property type="gene ID" value="OPUNC07G23010"/>
</dbReference>
<dbReference type="Proteomes" id="UP000026962">
    <property type="component" value="Chromosome 7"/>
</dbReference>
<organism evidence="1">
    <name type="scientific">Oryza punctata</name>
    <name type="common">Red rice</name>
    <dbReference type="NCBI Taxonomy" id="4537"/>
    <lineage>
        <taxon>Eukaryota</taxon>
        <taxon>Viridiplantae</taxon>
        <taxon>Streptophyta</taxon>
        <taxon>Embryophyta</taxon>
        <taxon>Tracheophyta</taxon>
        <taxon>Spermatophyta</taxon>
        <taxon>Magnoliopsida</taxon>
        <taxon>Liliopsida</taxon>
        <taxon>Poales</taxon>
        <taxon>Poaceae</taxon>
        <taxon>BOP clade</taxon>
        <taxon>Oryzoideae</taxon>
        <taxon>Oryzeae</taxon>
        <taxon>Oryzinae</taxon>
        <taxon>Oryza</taxon>
    </lineage>
</organism>
<dbReference type="InterPro" id="IPR012871">
    <property type="entry name" value="DUF1668_ORYSA"/>
</dbReference>
<name>A0A0E0LP43_ORYPU</name>
<dbReference type="Gramene" id="OPUNC07G23010.1">
    <property type="protein sequence ID" value="OPUNC07G23010.1"/>
    <property type="gene ID" value="OPUNC07G23010"/>
</dbReference>
<keyword evidence="2" id="KW-1185">Reference proteome</keyword>
<reference evidence="1" key="1">
    <citation type="submission" date="2015-04" db="UniProtKB">
        <authorList>
            <consortium name="EnsemblPlants"/>
        </authorList>
    </citation>
    <scope>IDENTIFICATION</scope>
</reference>
<evidence type="ECO:0000313" key="2">
    <source>
        <dbReference type="Proteomes" id="UP000026962"/>
    </source>
</evidence>
<evidence type="ECO:0000313" key="1">
    <source>
        <dbReference type="EnsemblPlants" id="OPUNC07G23010.1"/>
    </source>
</evidence>
<dbReference type="Pfam" id="PF07893">
    <property type="entry name" value="DUF1668"/>
    <property type="match status" value="1"/>
</dbReference>
<evidence type="ECO:0008006" key="3">
    <source>
        <dbReference type="Google" id="ProtNLM"/>
    </source>
</evidence>
<reference evidence="1" key="2">
    <citation type="submission" date="2018-05" db="EMBL/GenBank/DDBJ databases">
        <title>OpunRS2 (Oryza punctata Reference Sequence Version 2).</title>
        <authorList>
            <person name="Zhang J."/>
            <person name="Kudrna D."/>
            <person name="Lee S."/>
            <person name="Talag J."/>
            <person name="Welchert J."/>
            <person name="Wing R.A."/>
        </authorList>
    </citation>
    <scope>NUCLEOTIDE SEQUENCE [LARGE SCALE GENOMIC DNA]</scope>
</reference>
<dbReference type="HOGENOM" id="CLU_018267_2_0_1"/>
<proteinExistence type="predicted"/>
<sequence>MVKIGLPSTSFNLRAPGQRIHCFPAADRRVFSLDQSGRALLLDSESRRLVMLPRLHKPKLEPIALYIPCPELDLDGSSGGSGGGNLYIMDRIVKPEAGCRAPVEQSNHFEVEALIYSKYSPVILCKSWECELLPPLPLNVRDDTTFLEVSSYAVIKGDSQICISIDGVGTYCLDTASNVWSEVGKWTLPFQGKVDYVPELKLWFGFSAEDGRLAAANLSGVGSLESQPKLLYSWMELEPPQEWKQIQDPQLVNLGSGRFCIARFFHTRAPNGDFDDESGGQNVTVLTGVEFAKVFDGISLNLGLVKYKSRCHKASCGEDTITAVL</sequence>
<dbReference type="OMA" id="VDHENIG"/>
<protein>
    <recommendedName>
        <fullName evidence="3">DUF1618 domain-containing protein</fullName>
    </recommendedName>
</protein>
<dbReference type="PANTHER" id="PTHR33085">
    <property type="entry name" value="OS12G0113100 PROTEIN-RELATED"/>
    <property type="match status" value="1"/>
</dbReference>
<accession>A0A0E0LP43</accession>